<dbReference type="SMART" id="SM00382">
    <property type="entry name" value="AAA"/>
    <property type="match status" value="1"/>
</dbReference>
<accession>A0A507BQH7</accession>
<dbReference type="InterPro" id="IPR013525">
    <property type="entry name" value="ABC2_TM"/>
</dbReference>
<dbReference type="Pfam" id="PF19055">
    <property type="entry name" value="ABC2_membrane_7"/>
    <property type="match status" value="1"/>
</dbReference>
<feature type="compositionally biased region" description="Basic residues" evidence="8">
    <location>
        <begin position="188"/>
        <end position="197"/>
    </location>
</feature>
<protein>
    <recommendedName>
        <fullName evidence="10">ABC transporter domain-containing protein</fullName>
    </recommendedName>
</protein>
<organism evidence="11 12">
    <name type="scientific">Synchytrium microbalum</name>
    <dbReference type="NCBI Taxonomy" id="1806994"/>
    <lineage>
        <taxon>Eukaryota</taxon>
        <taxon>Fungi</taxon>
        <taxon>Fungi incertae sedis</taxon>
        <taxon>Chytridiomycota</taxon>
        <taxon>Chytridiomycota incertae sedis</taxon>
        <taxon>Chytridiomycetes</taxon>
        <taxon>Synchytriales</taxon>
        <taxon>Synchytriaceae</taxon>
        <taxon>Synchytrium</taxon>
    </lineage>
</organism>
<evidence type="ECO:0000256" key="6">
    <source>
        <dbReference type="ARBA" id="ARBA00022989"/>
    </source>
</evidence>
<dbReference type="AlphaFoldDB" id="A0A507BQH7"/>
<dbReference type="GeneID" id="42005967"/>
<dbReference type="OrthoDB" id="66620at2759"/>
<dbReference type="Gene3D" id="3.40.50.300">
    <property type="entry name" value="P-loop containing nucleotide triphosphate hydrolases"/>
    <property type="match status" value="1"/>
</dbReference>
<dbReference type="GO" id="GO:0005524">
    <property type="term" value="F:ATP binding"/>
    <property type="evidence" value="ECO:0007669"/>
    <property type="project" value="UniProtKB-KW"/>
</dbReference>
<sequence length="852" mass="94971">MERPPRASSKFRFPGSQRAFSRRKPANTDSKPPSPANPSSAVGESTRDLTSSPIDASQASFNDPPFIELPFSDQAVVNIDGGNNVAVYTDMLRAVLGAGFGNYNNHTNANTESQSQSPQPESPTRSLPRMPRTSSLKRRMTASSPEPEHSTLRRSRSLKAKDLDSDDADDDGHDDSRVSQTFRDVARPKRTVSRRGRLARKMSLSKDYKARAFEKVVDTIQKETVNRYMGGDKVGVEVVWRDLVYTVKEKGRYKTIMKGVNGAARPGKILAVMGGSGAGKSSLLDVLSGRTQSGKVTGDIRFNGHPSDTLWRQEIGYVQQTDLFLDTLTCREILVFAAKMMLPDTLTTAQKLDRVAQVVSQMRLSGCLDTRVGDSMKRGISGGEKKRLHIAVKLIPNPRILLLDEPTSGLDAYNAFNVIEAIQDTAKQNNLTVIMTVHQPRKEICDIFDRLYLLSRGRVAFFGSFDVAVSYFEYIGFAVPEHTNPVDHYLDVSTVDTSTPQSSVSSKARIERITTAWKTEFEVYMCPSLASPVANSKPVSRWSNLVVSVSGKNDLDDQRDDSEAESIHYGFIGWWYRLGLIIHRSHLIYIRDWELIGMGLMANTVFIGTMGFLFPFLGLDQVHATMRLSLFFYLEVERFMIALFGVVLRLPSRLDLHYRERTDGLYTGPLCYWGLYIQQLSYCYTWIPSTIAVFYLTGLQRGTTGLVTIALMLLFNLIGHSFGMALGSISKSTSFILNASVTYTAIALAFCGYLATPDIIPKPLLFMVYLNPMFYFYVAGTQNELSGLQFTCTPSDIRCIPSGDILLDARSLRFVAKDVAALALFAIFILVSIVGMVLFERITRPPWKRSGR</sequence>
<keyword evidence="12" id="KW-1185">Reference proteome</keyword>
<feature type="region of interest" description="Disordered" evidence="8">
    <location>
        <begin position="1"/>
        <end position="62"/>
    </location>
</feature>
<evidence type="ECO:0000256" key="2">
    <source>
        <dbReference type="ARBA" id="ARBA00022448"/>
    </source>
</evidence>
<evidence type="ECO:0000256" key="4">
    <source>
        <dbReference type="ARBA" id="ARBA00022741"/>
    </source>
</evidence>
<keyword evidence="3 9" id="KW-0812">Transmembrane</keyword>
<name>A0A507BQH7_9FUNG</name>
<dbReference type="RefSeq" id="XP_031023324.1">
    <property type="nucleotide sequence ID" value="XM_031170670.1"/>
</dbReference>
<evidence type="ECO:0000256" key="3">
    <source>
        <dbReference type="ARBA" id="ARBA00022692"/>
    </source>
</evidence>
<reference evidence="11 12" key="1">
    <citation type="journal article" date="2019" name="Sci. Rep.">
        <title>Comparative genomics of chytrid fungi reveal insights into the obligate biotrophic and pathogenic lifestyle of Synchytrium endobioticum.</title>
        <authorList>
            <person name="van de Vossenberg B.T.L.H."/>
            <person name="Warris S."/>
            <person name="Nguyen H.D.T."/>
            <person name="van Gent-Pelzer M.P.E."/>
            <person name="Joly D.L."/>
            <person name="van de Geest H.C."/>
            <person name="Bonants P.J.M."/>
            <person name="Smith D.S."/>
            <person name="Levesque C.A."/>
            <person name="van der Lee T.A.J."/>
        </authorList>
    </citation>
    <scope>NUCLEOTIDE SEQUENCE [LARGE SCALE GENOMIC DNA]</scope>
    <source>
        <strain evidence="11 12">JEL517</strain>
    </source>
</reference>
<dbReference type="SUPFAM" id="SSF52540">
    <property type="entry name" value="P-loop containing nucleoside triphosphate hydrolases"/>
    <property type="match status" value="1"/>
</dbReference>
<feature type="transmembrane region" description="Helical" evidence="9">
    <location>
        <begin position="670"/>
        <end position="696"/>
    </location>
</feature>
<comment type="subcellular location">
    <subcellularLocation>
        <location evidence="1">Membrane</location>
        <topology evidence="1">Multi-pass membrane protein</topology>
    </subcellularLocation>
</comment>
<feature type="transmembrane region" description="Helical" evidence="9">
    <location>
        <begin position="735"/>
        <end position="755"/>
    </location>
</feature>
<dbReference type="Pfam" id="PF01061">
    <property type="entry name" value="ABC2_membrane"/>
    <property type="match status" value="1"/>
</dbReference>
<dbReference type="STRING" id="1806994.A0A507BQH7"/>
<dbReference type="CDD" id="cd03213">
    <property type="entry name" value="ABCG_EPDR"/>
    <property type="match status" value="1"/>
</dbReference>
<dbReference type="PANTHER" id="PTHR48041:SF91">
    <property type="entry name" value="ABC TRANSPORTER G FAMILY MEMBER 28"/>
    <property type="match status" value="1"/>
</dbReference>
<dbReference type="PANTHER" id="PTHR48041">
    <property type="entry name" value="ABC TRANSPORTER G FAMILY MEMBER 28"/>
    <property type="match status" value="1"/>
</dbReference>
<feature type="compositionally biased region" description="Polar residues" evidence="8">
    <location>
        <begin position="48"/>
        <end position="61"/>
    </location>
</feature>
<feature type="transmembrane region" description="Helical" evidence="9">
    <location>
        <begin position="819"/>
        <end position="839"/>
    </location>
</feature>
<dbReference type="InterPro" id="IPR027417">
    <property type="entry name" value="P-loop_NTPase"/>
</dbReference>
<dbReference type="InterPro" id="IPR003593">
    <property type="entry name" value="AAA+_ATPase"/>
</dbReference>
<proteinExistence type="predicted"/>
<evidence type="ECO:0000313" key="11">
    <source>
        <dbReference type="EMBL" id="TPX32050.1"/>
    </source>
</evidence>
<feature type="transmembrane region" description="Helical" evidence="9">
    <location>
        <begin position="630"/>
        <end position="650"/>
    </location>
</feature>
<feature type="compositionally biased region" description="Acidic residues" evidence="8">
    <location>
        <begin position="164"/>
        <end position="173"/>
    </location>
</feature>
<dbReference type="Proteomes" id="UP000319731">
    <property type="component" value="Unassembled WGS sequence"/>
</dbReference>
<keyword evidence="2" id="KW-0813">Transport</keyword>
<keyword evidence="7 9" id="KW-0472">Membrane</keyword>
<evidence type="ECO:0000256" key="7">
    <source>
        <dbReference type="ARBA" id="ARBA00023136"/>
    </source>
</evidence>
<evidence type="ECO:0000313" key="12">
    <source>
        <dbReference type="Proteomes" id="UP000319731"/>
    </source>
</evidence>
<keyword evidence="6 9" id="KW-1133">Transmembrane helix</keyword>
<feature type="region of interest" description="Disordered" evidence="8">
    <location>
        <begin position="106"/>
        <end position="197"/>
    </location>
</feature>
<gene>
    <name evidence="11" type="ORF">SmJEL517_g04742</name>
</gene>
<dbReference type="GO" id="GO:0016887">
    <property type="term" value="F:ATP hydrolysis activity"/>
    <property type="evidence" value="ECO:0007669"/>
    <property type="project" value="InterPro"/>
</dbReference>
<evidence type="ECO:0000256" key="9">
    <source>
        <dbReference type="SAM" id="Phobius"/>
    </source>
</evidence>
<evidence type="ECO:0000256" key="8">
    <source>
        <dbReference type="SAM" id="MobiDB-lite"/>
    </source>
</evidence>
<feature type="transmembrane region" description="Helical" evidence="9">
    <location>
        <begin position="595"/>
        <end position="618"/>
    </location>
</feature>
<evidence type="ECO:0000259" key="10">
    <source>
        <dbReference type="PROSITE" id="PS50893"/>
    </source>
</evidence>
<feature type="compositionally biased region" description="Low complexity" evidence="8">
    <location>
        <begin position="112"/>
        <end position="123"/>
    </location>
</feature>
<dbReference type="GO" id="GO:0140359">
    <property type="term" value="F:ABC-type transporter activity"/>
    <property type="evidence" value="ECO:0007669"/>
    <property type="project" value="InterPro"/>
</dbReference>
<dbReference type="InterPro" id="IPR003439">
    <property type="entry name" value="ABC_transporter-like_ATP-bd"/>
</dbReference>
<evidence type="ECO:0000256" key="5">
    <source>
        <dbReference type="ARBA" id="ARBA00022840"/>
    </source>
</evidence>
<dbReference type="InterPro" id="IPR050352">
    <property type="entry name" value="ABCG_transporters"/>
</dbReference>
<keyword evidence="4" id="KW-0547">Nucleotide-binding</keyword>
<dbReference type="GO" id="GO:0016020">
    <property type="term" value="C:membrane"/>
    <property type="evidence" value="ECO:0007669"/>
    <property type="project" value="UniProtKB-SubCell"/>
</dbReference>
<evidence type="ECO:0000256" key="1">
    <source>
        <dbReference type="ARBA" id="ARBA00004141"/>
    </source>
</evidence>
<dbReference type="EMBL" id="QEAO01000035">
    <property type="protein sequence ID" value="TPX32050.1"/>
    <property type="molecule type" value="Genomic_DNA"/>
</dbReference>
<feature type="domain" description="ABC transporter" evidence="10">
    <location>
        <begin position="238"/>
        <end position="481"/>
    </location>
</feature>
<keyword evidence="5" id="KW-0067">ATP-binding</keyword>
<dbReference type="InterPro" id="IPR043926">
    <property type="entry name" value="ABCG_dom"/>
</dbReference>
<dbReference type="PROSITE" id="PS50893">
    <property type="entry name" value="ABC_TRANSPORTER_2"/>
    <property type="match status" value="1"/>
</dbReference>
<dbReference type="Pfam" id="PF00005">
    <property type="entry name" value="ABC_tran"/>
    <property type="match status" value="1"/>
</dbReference>
<comment type="caution">
    <text evidence="11">The sequence shown here is derived from an EMBL/GenBank/DDBJ whole genome shotgun (WGS) entry which is preliminary data.</text>
</comment>
<feature type="transmembrane region" description="Helical" evidence="9">
    <location>
        <begin position="702"/>
        <end position="723"/>
    </location>
</feature>